<evidence type="ECO:0000256" key="5">
    <source>
        <dbReference type="ARBA" id="ARBA00022807"/>
    </source>
</evidence>
<dbReference type="Pfam" id="PF01640">
    <property type="entry name" value="Peptidase_C10"/>
    <property type="match status" value="1"/>
</dbReference>
<dbReference type="STRING" id="1297750.SAMN05444405_11951"/>
<feature type="active site" description="Nucleophile" evidence="6">
    <location>
        <position position="189"/>
    </location>
</feature>
<reference evidence="8 9" key="1">
    <citation type="submission" date="2016-11" db="EMBL/GenBank/DDBJ databases">
        <authorList>
            <person name="Jaros S."/>
            <person name="Januszkiewicz K."/>
            <person name="Wedrychowicz H."/>
        </authorList>
    </citation>
    <scope>NUCLEOTIDE SEQUENCE [LARGE SCALE GENOMIC DNA]</scope>
    <source>
        <strain evidence="8 9">DSM 26991</strain>
    </source>
</reference>
<dbReference type="RefSeq" id="WP_073403739.1">
    <property type="nucleotide sequence ID" value="NZ_FQTV01000019.1"/>
</dbReference>
<dbReference type="NCBIfam" id="TIGR04183">
    <property type="entry name" value="Por_Secre_tail"/>
    <property type="match status" value="1"/>
</dbReference>
<dbReference type="PRINTS" id="PR00797">
    <property type="entry name" value="STREPTOPAIN"/>
</dbReference>
<dbReference type="InterPro" id="IPR025896">
    <property type="entry name" value="Spi_Prtas-inh"/>
</dbReference>
<dbReference type="AlphaFoldDB" id="A0A1M5G700"/>
<evidence type="ECO:0000256" key="3">
    <source>
        <dbReference type="ARBA" id="ARBA00022729"/>
    </source>
</evidence>
<evidence type="ECO:0000259" key="7">
    <source>
        <dbReference type="Pfam" id="PF13734"/>
    </source>
</evidence>
<keyword evidence="5" id="KW-0788">Thiol protease</keyword>
<dbReference type="InterPro" id="IPR000200">
    <property type="entry name" value="Peptidase_C10"/>
</dbReference>
<evidence type="ECO:0000313" key="9">
    <source>
        <dbReference type="Proteomes" id="UP000184509"/>
    </source>
</evidence>
<accession>A0A1M5G700</accession>
<name>A0A1M5G700_9BACE</name>
<keyword evidence="4" id="KW-0378">Hydrolase</keyword>
<dbReference type="GO" id="GO:0008234">
    <property type="term" value="F:cysteine-type peptidase activity"/>
    <property type="evidence" value="ECO:0007669"/>
    <property type="project" value="UniProtKB-KW"/>
</dbReference>
<keyword evidence="2" id="KW-0645">Protease</keyword>
<dbReference type="InterPro" id="IPR026444">
    <property type="entry name" value="Secre_tail"/>
</dbReference>
<dbReference type="InterPro" id="IPR038765">
    <property type="entry name" value="Papain-like_cys_pep_sf"/>
</dbReference>
<dbReference type="Pfam" id="PF13734">
    <property type="entry name" value="Inhibitor_I69"/>
    <property type="match status" value="1"/>
</dbReference>
<evidence type="ECO:0000256" key="6">
    <source>
        <dbReference type="PIRSR" id="PIRSR600200-1"/>
    </source>
</evidence>
<gene>
    <name evidence="8" type="ORF">SAMN05444405_11951</name>
</gene>
<evidence type="ECO:0000256" key="1">
    <source>
        <dbReference type="ARBA" id="ARBA00009693"/>
    </source>
</evidence>
<evidence type="ECO:0000256" key="4">
    <source>
        <dbReference type="ARBA" id="ARBA00022801"/>
    </source>
</evidence>
<feature type="active site" description="Proton acceptor" evidence="6">
    <location>
        <position position="336"/>
    </location>
</feature>
<organism evidence="8 9">
    <name type="scientific">Bacteroides luti</name>
    <dbReference type="NCBI Taxonomy" id="1297750"/>
    <lineage>
        <taxon>Bacteria</taxon>
        <taxon>Pseudomonadati</taxon>
        <taxon>Bacteroidota</taxon>
        <taxon>Bacteroidia</taxon>
        <taxon>Bacteroidales</taxon>
        <taxon>Bacteroidaceae</taxon>
        <taxon>Bacteroides</taxon>
    </lineage>
</organism>
<dbReference type="Gene3D" id="3.90.70.50">
    <property type="entry name" value="Peptidase C10, streptopain"/>
    <property type="match status" value="1"/>
</dbReference>
<dbReference type="EMBL" id="FQTV01000019">
    <property type="protein sequence ID" value="SHF99468.1"/>
    <property type="molecule type" value="Genomic_DNA"/>
</dbReference>
<feature type="domain" description="Spi protease inhibitor" evidence="7">
    <location>
        <begin position="22"/>
        <end position="124"/>
    </location>
</feature>
<comment type="similarity">
    <text evidence="1">Belongs to the peptidase C10 family.</text>
</comment>
<protein>
    <submittedName>
        <fullName evidence="8">Por secretion system C-terminal sorting domain-containing protein</fullName>
    </submittedName>
</protein>
<dbReference type="Proteomes" id="UP000184509">
    <property type="component" value="Unassembled WGS sequence"/>
</dbReference>
<evidence type="ECO:0000256" key="2">
    <source>
        <dbReference type="ARBA" id="ARBA00022670"/>
    </source>
</evidence>
<dbReference type="SUPFAM" id="SSF54001">
    <property type="entry name" value="Cysteine proteinases"/>
    <property type="match status" value="1"/>
</dbReference>
<dbReference type="InterPro" id="IPR044934">
    <property type="entry name" value="Streptopain_sf"/>
</dbReference>
<evidence type="ECO:0000313" key="8">
    <source>
        <dbReference type="EMBL" id="SHF99468.1"/>
    </source>
</evidence>
<proteinExistence type="inferred from homology"/>
<dbReference type="GO" id="GO:0006508">
    <property type="term" value="P:proteolysis"/>
    <property type="evidence" value="ECO:0007669"/>
    <property type="project" value="UniProtKB-KW"/>
</dbReference>
<keyword evidence="9" id="KW-1185">Reference proteome</keyword>
<sequence>MKRFVNLLIFYLFFFCFTVFSKEVKQDEAFKVASNFVSQHCTVFTRSLPSLSLVYICSDVQTKSASGSNVYYYVYNITSSNGFVVISGDDRAFPVLGYSDKGSFDSDSIPDNFRYWLNEYRKQIAWVIENGKIQSQTVGEQWTALQSGKVLTAENSSVLLQTALWNQMKPYNNKCPYNSSGLKRCPTGCVATAMGILMKYHRWPLKGIGNHSYVSKTLNKALYADFELDYIWDDMLDEYKVDGVTNLWNDNQDWMVSTLMYHCGVASEMDYSSNSSGAYTYNAVKGMIEYFGYDKCMRLLPREYYKDDEWSQMIRNELDNSRLVMYGGSNEGGDGHQFIFDGYNSNGYYHVNWGWGGLSNGYFLLSSLDPETQGTGGNSGTGFSIDQEMVVGIKKAEQNSDYVTNLYLTSYNDVNGLFMNESNVEVNKDFNVSIVAYNYCLKAFSGMIGIGLVNESNELKEIVGGGKMDSSLSFLRLVSAVLPCKITTNLLATDKLQPFYSDDGVIWKRIRGSNNTINELSVNNPTAINYKTSDTQIKVFLSEDESTLSVSIPLEFEAKQVSIFNIDGRMINQINVSDNVVLYIPVNKLPKGLYVALIKTKNGMDSFKFIKK</sequence>
<dbReference type="OrthoDB" id="2235251at2"/>
<keyword evidence="3" id="KW-0732">Signal</keyword>